<dbReference type="PANTHER" id="PTHR19282">
    <property type="entry name" value="TETRASPANIN"/>
    <property type="match status" value="1"/>
</dbReference>
<keyword evidence="5 7" id="KW-0472">Membrane</keyword>
<dbReference type="OrthoDB" id="432835at2759"/>
<feature type="transmembrane region" description="Helical" evidence="7">
    <location>
        <begin position="56"/>
        <end position="75"/>
    </location>
</feature>
<dbReference type="Pfam" id="PF00335">
    <property type="entry name" value="Tetraspanin"/>
    <property type="match status" value="1"/>
</dbReference>
<dbReference type="PANTHER" id="PTHR19282:SF39">
    <property type="entry name" value="LEUKOCYTE SURFACE ANTIGEN CD53"/>
    <property type="match status" value="1"/>
</dbReference>
<evidence type="ECO:0000256" key="2">
    <source>
        <dbReference type="ARBA" id="ARBA00006840"/>
    </source>
</evidence>
<dbReference type="GO" id="GO:0005886">
    <property type="term" value="C:plasma membrane"/>
    <property type="evidence" value="ECO:0007669"/>
    <property type="project" value="TreeGrafter"/>
</dbReference>
<dbReference type="SUPFAM" id="SSF48652">
    <property type="entry name" value="Tetraspanin"/>
    <property type="match status" value="1"/>
</dbReference>
<dbReference type="InterPro" id="IPR008952">
    <property type="entry name" value="Tetraspanin_EC2_sf"/>
</dbReference>
<feature type="transmembrane region" description="Helical" evidence="7">
    <location>
        <begin position="193"/>
        <end position="218"/>
    </location>
</feature>
<evidence type="ECO:0000256" key="1">
    <source>
        <dbReference type="ARBA" id="ARBA00004141"/>
    </source>
</evidence>
<organism evidence="8 9">
    <name type="scientific">Paramormyrops kingsleyae</name>
    <dbReference type="NCBI Taxonomy" id="1676925"/>
    <lineage>
        <taxon>Eukaryota</taxon>
        <taxon>Metazoa</taxon>
        <taxon>Chordata</taxon>
        <taxon>Craniata</taxon>
        <taxon>Vertebrata</taxon>
        <taxon>Euteleostomi</taxon>
        <taxon>Actinopterygii</taxon>
        <taxon>Neopterygii</taxon>
        <taxon>Teleostei</taxon>
        <taxon>Osteoglossocephala</taxon>
        <taxon>Osteoglossomorpha</taxon>
        <taxon>Osteoglossiformes</taxon>
        <taxon>Mormyridae</taxon>
        <taxon>Paramormyrops</taxon>
    </lineage>
</organism>
<dbReference type="Ensembl" id="ENSPKIT00000000792.1">
    <property type="protein sequence ID" value="ENSPKIP00000020179.1"/>
    <property type="gene ID" value="ENSPKIG00000005021.1"/>
</dbReference>
<evidence type="ECO:0000256" key="4">
    <source>
        <dbReference type="ARBA" id="ARBA00022989"/>
    </source>
</evidence>
<evidence type="ECO:0000256" key="7">
    <source>
        <dbReference type="RuleBase" id="RU361218"/>
    </source>
</evidence>
<evidence type="ECO:0000256" key="5">
    <source>
        <dbReference type="ARBA" id="ARBA00023136"/>
    </source>
</evidence>
<feature type="transmembrane region" description="Helical" evidence="7">
    <location>
        <begin position="81"/>
        <end position="106"/>
    </location>
</feature>
<dbReference type="PIRSF" id="PIRSF002419">
    <property type="entry name" value="Tetraspanin"/>
    <property type="match status" value="1"/>
</dbReference>
<reference evidence="8" key="1">
    <citation type="submission" date="2025-08" db="UniProtKB">
        <authorList>
            <consortium name="Ensembl"/>
        </authorList>
    </citation>
    <scope>IDENTIFICATION</scope>
</reference>
<dbReference type="Proteomes" id="UP000261540">
    <property type="component" value="Unplaced"/>
</dbReference>
<accession>A0A3B3RNX6</accession>
<dbReference type="InterPro" id="IPR018499">
    <property type="entry name" value="Tetraspanin/Peripherin"/>
</dbReference>
<dbReference type="GeneTree" id="ENSGT00940000159669"/>
<dbReference type="KEGG" id="pki:111844703"/>
<reference evidence="8" key="2">
    <citation type="submission" date="2025-09" db="UniProtKB">
        <authorList>
            <consortium name="Ensembl"/>
        </authorList>
    </citation>
    <scope>IDENTIFICATION</scope>
</reference>
<keyword evidence="3 7" id="KW-0812">Transmembrane</keyword>
<dbReference type="Gene3D" id="1.10.1450.10">
    <property type="entry name" value="Tetraspanin"/>
    <property type="match status" value="1"/>
</dbReference>
<name>A0A3B3RNX6_9TELE</name>
<dbReference type="PRINTS" id="PR00259">
    <property type="entry name" value="TMFOUR"/>
</dbReference>
<comment type="subcellular location">
    <subcellularLocation>
        <location evidence="1 7">Membrane</location>
        <topology evidence="1 7">Multi-pass membrane protein</topology>
    </subcellularLocation>
</comment>
<sequence>MSQSCLNCLKYTMCAINFLCWLFGTIVLGIGVYLMMNSKFSSLIPSLPSINLASGLVIIGTIVTCISFLGFLGALKENRCLLLSFFILLFILMMAELSVACLLLLYERKIDRFIETDLTESLKKSHDFRKSNNETDDWDNLQKLFECCGVHNASEWGQNIPHSCCQTSNCKNEPRLWEKGCYKKLKDKYEENLLTIGAIVIVMCIIEVLAMCFSMTLFCHISQSGLGYK</sequence>
<dbReference type="AlphaFoldDB" id="A0A3B3RNX6"/>
<feature type="transmembrane region" description="Helical" evidence="7">
    <location>
        <begin position="15"/>
        <end position="35"/>
    </location>
</feature>
<evidence type="ECO:0000256" key="6">
    <source>
        <dbReference type="PIRSR" id="PIRSR002419-1"/>
    </source>
</evidence>
<evidence type="ECO:0000313" key="8">
    <source>
        <dbReference type="Ensembl" id="ENSPKIP00000020179.1"/>
    </source>
</evidence>
<proteinExistence type="inferred from homology"/>
<protein>
    <recommendedName>
        <fullName evidence="7">Tetraspanin</fullName>
    </recommendedName>
</protein>
<dbReference type="InterPro" id="IPR000301">
    <property type="entry name" value="Tetraspanin_animals"/>
</dbReference>
<evidence type="ECO:0000313" key="9">
    <source>
        <dbReference type="Proteomes" id="UP000261540"/>
    </source>
</evidence>
<comment type="similarity">
    <text evidence="2 7">Belongs to the tetraspanin (TM4SF) family.</text>
</comment>
<feature type="disulfide bond" evidence="6">
    <location>
        <begin position="147"/>
        <end position="181"/>
    </location>
</feature>
<keyword evidence="6" id="KW-1015">Disulfide bond</keyword>
<feature type="disulfide bond" evidence="6">
    <location>
        <begin position="148"/>
        <end position="165"/>
    </location>
</feature>
<evidence type="ECO:0000256" key="3">
    <source>
        <dbReference type="ARBA" id="ARBA00022692"/>
    </source>
</evidence>
<keyword evidence="4 7" id="KW-1133">Transmembrane helix</keyword>
<keyword evidence="9" id="KW-1185">Reference proteome</keyword>